<dbReference type="Pfam" id="PF01381">
    <property type="entry name" value="HTH_3"/>
    <property type="match status" value="1"/>
</dbReference>
<dbReference type="CDD" id="cd00093">
    <property type="entry name" value="HTH_XRE"/>
    <property type="match status" value="1"/>
</dbReference>
<dbReference type="InterPro" id="IPR001387">
    <property type="entry name" value="Cro/C1-type_HTH"/>
</dbReference>
<evidence type="ECO:0000313" key="2">
    <source>
        <dbReference type="EMBL" id="RBP49354.1"/>
    </source>
</evidence>
<keyword evidence="3" id="KW-1185">Reference proteome</keyword>
<reference evidence="2 3" key="1">
    <citation type="submission" date="2018-06" db="EMBL/GenBank/DDBJ databases">
        <title>Genomic Encyclopedia of Type Strains, Phase IV (KMG-IV): sequencing the most valuable type-strain genomes for metagenomic binning, comparative biology and taxonomic classification.</title>
        <authorList>
            <person name="Goeker M."/>
        </authorList>
    </citation>
    <scope>NUCLEOTIDE SEQUENCE [LARGE SCALE GENOMIC DNA]</scope>
    <source>
        <strain evidence="2 3">DSM 24032</strain>
    </source>
</reference>
<dbReference type="OrthoDB" id="129597at2"/>
<evidence type="ECO:0000259" key="1">
    <source>
        <dbReference type="PROSITE" id="PS50943"/>
    </source>
</evidence>
<dbReference type="InterPro" id="IPR010982">
    <property type="entry name" value="Lambda_DNA-bd_dom_sf"/>
</dbReference>
<feature type="domain" description="HTH cro/C1-type" evidence="1">
    <location>
        <begin position="33"/>
        <end position="87"/>
    </location>
</feature>
<dbReference type="PROSITE" id="PS50943">
    <property type="entry name" value="HTH_CROC1"/>
    <property type="match status" value="1"/>
</dbReference>
<dbReference type="GO" id="GO:0003677">
    <property type="term" value="F:DNA binding"/>
    <property type="evidence" value="ECO:0007669"/>
    <property type="project" value="InterPro"/>
</dbReference>
<dbReference type="Gene3D" id="1.10.260.40">
    <property type="entry name" value="lambda repressor-like DNA-binding domains"/>
    <property type="match status" value="1"/>
</dbReference>
<accession>A0A395JN81</accession>
<dbReference type="RefSeq" id="WP_113955214.1">
    <property type="nucleotide sequence ID" value="NZ_QNRT01000004.1"/>
</dbReference>
<dbReference type="SMART" id="SM00530">
    <property type="entry name" value="HTH_XRE"/>
    <property type="match status" value="1"/>
</dbReference>
<evidence type="ECO:0000313" key="3">
    <source>
        <dbReference type="Proteomes" id="UP000253083"/>
    </source>
</evidence>
<dbReference type="SUPFAM" id="SSF47413">
    <property type="entry name" value="lambda repressor-like DNA-binding domains"/>
    <property type="match status" value="1"/>
</dbReference>
<comment type="caution">
    <text evidence="2">The sequence shown here is derived from an EMBL/GenBank/DDBJ whole genome shotgun (WGS) entry which is preliminary data.</text>
</comment>
<dbReference type="InParanoid" id="A0A395JN81"/>
<sequence>MARSLQSVLENEKAEVVNRAESMATQMLLEIHLAELRQLLEKTQSEIAEAMGVTQPTIAGIEKLGNDMKLSSLKKYIEALGGKLNINIEAPDGKNYGFPV</sequence>
<dbReference type="Proteomes" id="UP000253083">
    <property type="component" value="Unassembled WGS sequence"/>
</dbReference>
<dbReference type="AlphaFoldDB" id="A0A395JN81"/>
<proteinExistence type="predicted"/>
<organism evidence="2 3">
    <name type="scientific">Arenicella xantha</name>
    <dbReference type="NCBI Taxonomy" id="644221"/>
    <lineage>
        <taxon>Bacteria</taxon>
        <taxon>Pseudomonadati</taxon>
        <taxon>Pseudomonadota</taxon>
        <taxon>Gammaproteobacteria</taxon>
        <taxon>Arenicellales</taxon>
        <taxon>Arenicellaceae</taxon>
        <taxon>Arenicella</taxon>
    </lineage>
</organism>
<dbReference type="EMBL" id="QNRT01000004">
    <property type="protein sequence ID" value="RBP49354.1"/>
    <property type="molecule type" value="Genomic_DNA"/>
</dbReference>
<gene>
    <name evidence="2" type="ORF">DFR28_104285</name>
</gene>
<name>A0A395JN81_9GAMM</name>
<protein>
    <submittedName>
        <fullName evidence="2">Helix-turn-helix protein</fullName>
    </submittedName>
</protein>